<organism evidence="3 4">
    <name type="scientific">Oceanobacillus longus</name>
    <dbReference type="NCBI Taxonomy" id="930120"/>
    <lineage>
        <taxon>Bacteria</taxon>
        <taxon>Bacillati</taxon>
        <taxon>Bacillota</taxon>
        <taxon>Bacilli</taxon>
        <taxon>Bacillales</taxon>
        <taxon>Bacillaceae</taxon>
        <taxon>Oceanobacillus</taxon>
    </lineage>
</organism>
<gene>
    <name evidence="3" type="ORF">ACFOUV_03660</name>
</gene>
<keyword evidence="2" id="KW-0812">Transmembrane</keyword>
<feature type="region of interest" description="Disordered" evidence="1">
    <location>
        <begin position="97"/>
        <end position="118"/>
    </location>
</feature>
<evidence type="ECO:0000256" key="2">
    <source>
        <dbReference type="SAM" id="Phobius"/>
    </source>
</evidence>
<keyword evidence="4" id="KW-1185">Reference proteome</keyword>
<name>A0ABV8GSP1_9BACI</name>
<sequence>MRQIDKEQQEIIDRLQEMPEIKDDTEKNVLYHRISSSLTDPSPTKKRQKRQKLIPVLATMMAVTFILIIPVMLNNDNQVYQNSEQFSDVEIATNIEKSEDSRRMESSDEDQVEMGSEESVVQNSELMDELKVPNDDSLESYVIQESNEPMKIVYGALSDLQQQYIIPISFIVSGNANLDEYYNELKFYINNEEWATNEYMLKNASIVLNESEVLIELGDKFSIGEGSTNAYLFEKMLSAMFTPYGINKAVFQSDTNGVELGPYGVIEELLLNKEENLIYKRYNNQFLVPIPNLNLSIQDALTEMKIEQKEFNIDRTIPEEVQFTVDSSKNLLKLTLDDGSVSQDEQQVMTMIEAILMTAKSYGYQSVQFNNFPFDQIGRYNISAPIPVPIAANPIDIRN</sequence>
<feature type="compositionally biased region" description="Acidic residues" evidence="1">
    <location>
        <begin position="107"/>
        <end position="116"/>
    </location>
</feature>
<accession>A0ABV8GSP1</accession>
<feature type="compositionally biased region" description="Basic and acidic residues" evidence="1">
    <location>
        <begin position="97"/>
        <end position="106"/>
    </location>
</feature>
<reference evidence="4" key="1">
    <citation type="journal article" date="2019" name="Int. J. Syst. Evol. Microbiol.">
        <title>The Global Catalogue of Microorganisms (GCM) 10K type strain sequencing project: providing services to taxonomists for standard genome sequencing and annotation.</title>
        <authorList>
            <consortium name="The Broad Institute Genomics Platform"/>
            <consortium name="The Broad Institute Genome Sequencing Center for Infectious Disease"/>
            <person name="Wu L."/>
            <person name="Ma J."/>
        </authorList>
    </citation>
    <scope>NUCLEOTIDE SEQUENCE [LARGE SCALE GENOMIC DNA]</scope>
    <source>
        <strain evidence="4">IBRC-M 10703</strain>
    </source>
</reference>
<feature type="transmembrane region" description="Helical" evidence="2">
    <location>
        <begin position="53"/>
        <end position="73"/>
    </location>
</feature>
<keyword evidence="2" id="KW-1133">Transmembrane helix</keyword>
<evidence type="ECO:0000313" key="3">
    <source>
        <dbReference type="EMBL" id="MFC4022909.1"/>
    </source>
</evidence>
<keyword evidence="2" id="KW-0472">Membrane</keyword>
<feature type="region of interest" description="Disordered" evidence="1">
    <location>
        <begin position="16"/>
        <end position="49"/>
    </location>
</feature>
<evidence type="ECO:0000313" key="4">
    <source>
        <dbReference type="Proteomes" id="UP001595772"/>
    </source>
</evidence>
<dbReference type="RefSeq" id="WP_379495401.1">
    <property type="nucleotide sequence ID" value="NZ_JBHSAO010000001.1"/>
</dbReference>
<dbReference type="Proteomes" id="UP001595772">
    <property type="component" value="Unassembled WGS sequence"/>
</dbReference>
<comment type="caution">
    <text evidence="3">The sequence shown here is derived from an EMBL/GenBank/DDBJ whole genome shotgun (WGS) entry which is preliminary data.</text>
</comment>
<proteinExistence type="predicted"/>
<feature type="compositionally biased region" description="Basic and acidic residues" evidence="1">
    <location>
        <begin position="16"/>
        <end position="29"/>
    </location>
</feature>
<evidence type="ECO:0008006" key="5">
    <source>
        <dbReference type="Google" id="ProtNLM"/>
    </source>
</evidence>
<protein>
    <recommendedName>
        <fullName evidence="5">Negative regulator of sigma-X activity</fullName>
    </recommendedName>
</protein>
<dbReference type="EMBL" id="JBHSAO010000001">
    <property type="protein sequence ID" value="MFC4022909.1"/>
    <property type="molecule type" value="Genomic_DNA"/>
</dbReference>
<evidence type="ECO:0000256" key="1">
    <source>
        <dbReference type="SAM" id="MobiDB-lite"/>
    </source>
</evidence>